<dbReference type="SMART" id="SM00382">
    <property type="entry name" value="AAA"/>
    <property type="match status" value="1"/>
</dbReference>
<dbReference type="GO" id="GO:0042626">
    <property type="term" value="F:ATPase-coupled transmembrane transporter activity"/>
    <property type="evidence" value="ECO:0007669"/>
    <property type="project" value="TreeGrafter"/>
</dbReference>
<evidence type="ECO:0000256" key="7">
    <source>
        <dbReference type="ARBA" id="ARBA00022967"/>
    </source>
</evidence>
<dbReference type="GO" id="GO:0043190">
    <property type="term" value="C:ATP-binding cassette (ABC) transporter complex"/>
    <property type="evidence" value="ECO:0007669"/>
    <property type="project" value="TreeGrafter"/>
</dbReference>
<protein>
    <submittedName>
        <fullName evidence="11">ATP-binding cassette domain-containing protein</fullName>
    </submittedName>
    <submittedName>
        <fullName evidence="10">Energy-coupling factor transporter ATP-binding protein EcfA2</fullName>
        <ecNumber evidence="10">3.6.3.-</ecNumber>
    </submittedName>
</protein>
<comment type="subcellular location">
    <subcellularLocation>
        <location evidence="1">Cell membrane</location>
        <topology evidence="1">Peripheral membrane protein</topology>
    </subcellularLocation>
</comment>
<evidence type="ECO:0000256" key="4">
    <source>
        <dbReference type="ARBA" id="ARBA00022475"/>
    </source>
</evidence>
<dbReference type="InterPro" id="IPR050095">
    <property type="entry name" value="ECF_ABC_transporter_ATP-bd"/>
</dbReference>
<dbReference type="Gene3D" id="3.40.50.300">
    <property type="entry name" value="P-loop containing nucleotide triphosphate hydrolases"/>
    <property type="match status" value="1"/>
</dbReference>
<dbReference type="RefSeq" id="WP_101932542.1">
    <property type="nucleotide sequence ID" value="NZ_CP018622.1"/>
</dbReference>
<dbReference type="InterPro" id="IPR003439">
    <property type="entry name" value="ABC_transporter-like_ATP-bd"/>
</dbReference>
<dbReference type="PANTHER" id="PTHR43553">
    <property type="entry name" value="HEAVY METAL TRANSPORTER"/>
    <property type="match status" value="1"/>
</dbReference>
<comment type="similarity">
    <text evidence="2">Belongs to the ABC transporter superfamily.</text>
</comment>
<evidence type="ECO:0000313" key="12">
    <source>
        <dbReference type="Proteomes" id="UP000234237"/>
    </source>
</evidence>
<evidence type="ECO:0000259" key="9">
    <source>
        <dbReference type="PROSITE" id="PS50893"/>
    </source>
</evidence>
<keyword evidence="13" id="KW-1185">Reference proteome</keyword>
<dbReference type="EMBL" id="JAZHPM010000016">
    <property type="protein sequence ID" value="MEF2292401.1"/>
    <property type="molecule type" value="Genomic_DNA"/>
</dbReference>
<sequence length="284" mass="31842">MGYQFKNVGVQLNQRAILQNIHCVLGEGKWISVIGQTGAGKSTFIQALKGLVPLDYGEYFINGQPAPKDKHGKAKVVSHIGFVFQYPEHQLFETTVYRELSFELKQMNMSKKRIEMTIIHTLSQLGLSKEILPLATFQLSGGQKRLVALASVLVANPKTLILDEPTAGLDPYMRKHLLNYLKSWQQEDNRTVIIVSHQMEDVAEYSDEALILGDGKLIGHFETETLFLEKSLLLEKAGLILPKTIQLLQIIRQLSGESVLVDGCKEADIFQATIPILHKRGLHQ</sequence>
<dbReference type="EC" id="3.6.3.-" evidence="10"/>
<dbReference type="GO" id="GO:0005524">
    <property type="term" value="F:ATP binding"/>
    <property type="evidence" value="ECO:0007669"/>
    <property type="project" value="UniProtKB-KW"/>
</dbReference>
<evidence type="ECO:0000256" key="5">
    <source>
        <dbReference type="ARBA" id="ARBA00022741"/>
    </source>
</evidence>
<dbReference type="SUPFAM" id="SSF52540">
    <property type="entry name" value="P-loop containing nucleoside triphosphate hydrolases"/>
    <property type="match status" value="1"/>
</dbReference>
<keyword evidence="10" id="KW-0378">Hydrolase</keyword>
<evidence type="ECO:0000313" key="11">
    <source>
        <dbReference type="EMBL" id="MEF2292401.1"/>
    </source>
</evidence>
<reference evidence="10" key="1">
    <citation type="submission" date="2016-11" db="EMBL/GenBank/DDBJ databases">
        <title>Complete genome sequence of Virgibacillus dokdonensis 21D, a halophilic bacterium isolated from the deep hypersaline anoxic basin Discovery in the Mediterranean Sea.</title>
        <authorList>
            <person name="Zeaiter Z."/>
            <person name="Booth J.M."/>
            <person name="Prosdocimi E.M."/>
            <person name="Mapelli F."/>
            <person name="Fusi M."/>
            <person name="Daffonchio D."/>
            <person name="Borin S."/>
            <person name="Crotti E."/>
        </authorList>
    </citation>
    <scope>NUCLEOTIDE SEQUENCE</scope>
    <source>
        <strain evidence="10">21D</strain>
    </source>
</reference>
<accession>A0A2K9IVU0</accession>
<evidence type="ECO:0000256" key="1">
    <source>
        <dbReference type="ARBA" id="ARBA00004202"/>
    </source>
</evidence>
<dbReference type="EMBL" id="CP018622">
    <property type="protein sequence ID" value="AUJ23585.1"/>
    <property type="molecule type" value="Genomic_DNA"/>
</dbReference>
<dbReference type="PROSITE" id="PS00211">
    <property type="entry name" value="ABC_TRANSPORTER_1"/>
    <property type="match status" value="1"/>
</dbReference>
<evidence type="ECO:0000256" key="8">
    <source>
        <dbReference type="ARBA" id="ARBA00023136"/>
    </source>
</evidence>
<reference evidence="11 13" key="3">
    <citation type="submission" date="2024-01" db="EMBL/GenBank/DDBJ databases">
        <title>Survival strategy associated with biotechnological potential of Virgibacillus dokdonensis T4.6 isolated from salt-fermented shrimp paste.</title>
        <authorList>
            <person name="Doan T.V."/>
            <person name="Quach N.T."/>
            <person name="Phi Q.-T."/>
        </authorList>
    </citation>
    <scope>NUCLEOTIDE SEQUENCE [LARGE SCALE GENOMIC DNA]</scope>
    <source>
        <strain evidence="11 13">T4.6</strain>
    </source>
</reference>
<keyword evidence="5" id="KW-0547">Nucleotide-binding</keyword>
<dbReference type="PANTHER" id="PTHR43553:SF27">
    <property type="entry name" value="ENERGY-COUPLING FACTOR TRANSPORTER ATP-BINDING PROTEIN ECFA2"/>
    <property type="match status" value="1"/>
</dbReference>
<proteinExistence type="inferred from homology"/>
<dbReference type="KEGG" id="vpn:A21D_00472"/>
<dbReference type="CDD" id="cd03225">
    <property type="entry name" value="ABC_cobalt_CbiO_domain1"/>
    <property type="match status" value="1"/>
</dbReference>
<evidence type="ECO:0000256" key="6">
    <source>
        <dbReference type="ARBA" id="ARBA00022840"/>
    </source>
</evidence>
<evidence type="ECO:0000313" key="13">
    <source>
        <dbReference type="Proteomes" id="UP001356080"/>
    </source>
</evidence>
<keyword evidence="8" id="KW-0472">Membrane</keyword>
<keyword evidence="7" id="KW-1278">Translocase</keyword>
<keyword evidence="4" id="KW-1003">Cell membrane</keyword>
<dbReference type="InterPro" id="IPR027417">
    <property type="entry name" value="P-loop_NTPase"/>
</dbReference>
<dbReference type="InterPro" id="IPR017871">
    <property type="entry name" value="ABC_transporter-like_CS"/>
</dbReference>
<keyword evidence="6 10" id="KW-0067">ATP-binding</keyword>
<reference evidence="12" key="2">
    <citation type="submission" date="2016-11" db="EMBL/GenBank/DDBJ databases">
        <title>Complete genome sequence of Virgibacillus pantothenticus 21D, a halophilic bacterium isolated from the deep hypersaline anoxic basin Discovery in the Mediterranean Sea.</title>
        <authorList>
            <person name="Zeaiter Z."/>
            <person name="Booth J.M."/>
            <person name="Prosdocimi E.M."/>
            <person name="Mapelli F."/>
            <person name="Fusi M."/>
            <person name="Daffonchio D."/>
            <person name="Borin S."/>
            <person name="Crotti E."/>
        </authorList>
    </citation>
    <scope>NUCLEOTIDE SEQUENCE [LARGE SCALE GENOMIC DNA]</scope>
    <source>
        <strain evidence="12">21D</strain>
    </source>
</reference>
<dbReference type="AlphaFoldDB" id="A0A2K9IVU0"/>
<dbReference type="InterPro" id="IPR015856">
    <property type="entry name" value="ABC_transpr_CbiO/EcfA_su"/>
</dbReference>
<dbReference type="GO" id="GO:0016887">
    <property type="term" value="F:ATP hydrolysis activity"/>
    <property type="evidence" value="ECO:0007669"/>
    <property type="project" value="InterPro"/>
</dbReference>
<evidence type="ECO:0000256" key="2">
    <source>
        <dbReference type="ARBA" id="ARBA00005417"/>
    </source>
</evidence>
<dbReference type="Proteomes" id="UP001356080">
    <property type="component" value="Unassembled WGS sequence"/>
</dbReference>
<name>A0A2K9IVU0_9BACI</name>
<gene>
    <name evidence="10" type="primary">ecfA2_1</name>
    <name evidence="10" type="ORF">A21D_00472</name>
    <name evidence="11" type="ORF">V2W34_10340</name>
</gene>
<evidence type="ECO:0000313" key="10">
    <source>
        <dbReference type="EMBL" id="AUJ23585.1"/>
    </source>
</evidence>
<feature type="domain" description="ABC transporter" evidence="9">
    <location>
        <begin position="3"/>
        <end position="239"/>
    </location>
</feature>
<keyword evidence="3" id="KW-0813">Transport</keyword>
<dbReference type="InterPro" id="IPR003593">
    <property type="entry name" value="AAA+_ATPase"/>
</dbReference>
<dbReference type="Proteomes" id="UP000234237">
    <property type="component" value="Chromosome"/>
</dbReference>
<evidence type="ECO:0000256" key="3">
    <source>
        <dbReference type="ARBA" id="ARBA00022448"/>
    </source>
</evidence>
<dbReference type="Pfam" id="PF00005">
    <property type="entry name" value="ABC_tran"/>
    <property type="match status" value="1"/>
</dbReference>
<dbReference type="PROSITE" id="PS50893">
    <property type="entry name" value="ABC_TRANSPORTER_2"/>
    <property type="match status" value="1"/>
</dbReference>
<organism evidence="10 12">
    <name type="scientific">Virgibacillus dokdonensis</name>
    <dbReference type="NCBI Taxonomy" id="302167"/>
    <lineage>
        <taxon>Bacteria</taxon>
        <taxon>Bacillati</taxon>
        <taxon>Bacillota</taxon>
        <taxon>Bacilli</taxon>
        <taxon>Bacillales</taxon>
        <taxon>Bacillaceae</taxon>
        <taxon>Virgibacillus</taxon>
    </lineage>
</organism>